<evidence type="ECO:0000256" key="2">
    <source>
        <dbReference type="ARBA" id="ARBA00022723"/>
    </source>
</evidence>
<dbReference type="GO" id="GO:0016020">
    <property type="term" value="C:membrane"/>
    <property type="evidence" value="ECO:0007669"/>
    <property type="project" value="InterPro"/>
</dbReference>
<evidence type="ECO:0000313" key="7">
    <source>
        <dbReference type="EMBL" id="MPM34296.1"/>
    </source>
</evidence>
<dbReference type="GO" id="GO:0005506">
    <property type="term" value="F:iron ion binding"/>
    <property type="evidence" value="ECO:0007669"/>
    <property type="project" value="InterPro"/>
</dbReference>
<dbReference type="EMBL" id="VSSQ01006930">
    <property type="protein sequence ID" value="MPM34296.1"/>
    <property type="molecule type" value="Genomic_DNA"/>
</dbReference>
<dbReference type="GO" id="GO:0020037">
    <property type="term" value="F:heme binding"/>
    <property type="evidence" value="ECO:0007669"/>
    <property type="project" value="InterPro"/>
</dbReference>
<dbReference type="AlphaFoldDB" id="A0A644Z0E2"/>
<comment type="caution">
    <text evidence="7">The sequence shown here is derived from an EMBL/GenBank/DDBJ whole genome shotgun (WGS) entry which is preliminary data.</text>
</comment>
<dbReference type="GO" id="GO:0016614">
    <property type="term" value="F:oxidoreductase activity, acting on CH-OH group of donors"/>
    <property type="evidence" value="ECO:0007669"/>
    <property type="project" value="InterPro"/>
</dbReference>
<dbReference type="PANTHER" id="PTHR35008">
    <property type="entry name" value="BLL4482 PROTEIN-RELATED"/>
    <property type="match status" value="1"/>
</dbReference>
<dbReference type="PROSITE" id="PS51007">
    <property type="entry name" value="CYTC"/>
    <property type="match status" value="3"/>
</dbReference>
<dbReference type="Pfam" id="PF00034">
    <property type="entry name" value="Cytochrom_C"/>
    <property type="match status" value="1"/>
</dbReference>
<name>A0A644Z0E2_9ZZZZ</name>
<feature type="region of interest" description="Disordered" evidence="4">
    <location>
        <begin position="1"/>
        <end position="24"/>
    </location>
</feature>
<sequence length="459" mass="49259">MNTPSAAPPIDAHMAPSPGSPPPVRRKRHVLRNLLLIVLALLLVFAIAAVAGNRNTTPERDAQTVQVTPQQLKQGEYLTRMGDCAACHTAKGALPFAGGAPLATPFGTIYGTNITPHPDHGIGRWTADEFYQAVTNGTGPGRRQLYPAMPYASYHHMKREDADLIYGYLMRQSPSAQENRKPDMPFPFNLRVLMLGWKMLYQRSDELPVASQGQSPEWQRGRYLSNVMGHCAECHTPRTQFGGMDKSKWLTGGTLGLFAAPDITAAQLAERGWSAEHLHDFLLHGYSASGSAFDEMHPVIANSTQYLTEADAKAMVTFLLGDNPPAAKAVAASAPADTTQLTAGRGHYMALCASCHGSEGLGRQRTMPPLQGNSTARQADARNLVLAILVGLPKRAIDNAGPTLLPGMPGFANDLDDQAVADLSNYVRSQMGGLTADVTAARVGELRAAANNAKHPVAQ</sequence>
<keyword evidence="2" id="KW-0479">Metal-binding</keyword>
<proteinExistence type="predicted"/>
<dbReference type="GO" id="GO:0009055">
    <property type="term" value="F:electron transfer activity"/>
    <property type="evidence" value="ECO:0007669"/>
    <property type="project" value="InterPro"/>
</dbReference>
<feature type="domain" description="Cytochrome c" evidence="6">
    <location>
        <begin position="339"/>
        <end position="431"/>
    </location>
</feature>
<dbReference type="InterPro" id="IPR036909">
    <property type="entry name" value="Cyt_c-like_dom_sf"/>
</dbReference>
<dbReference type="SUPFAM" id="SSF46626">
    <property type="entry name" value="Cytochrome c"/>
    <property type="match status" value="3"/>
</dbReference>
<keyword evidence="5" id="KW-0472">Membrane</keyword>
<dbReference type="InterPro" id="IPR014353">
    <property type="entry name" value="Membr-bd_ADH_cyt_c"/>
</dbReference>
<organism evidence="7">
    <name type="scientific">bioreactor metagenome</name>
    <dbReference type="NCBI Taxonomy" id="1076179"/>
    <lineage>
        <taxon>unclassified sequences</taxon>
        <taxon>metagenomes</taxon>
        <taxon>ecological metagenomes</taxon>
    </lineage>
</organism>
<reference evidence="7" key="1">
    <citation type="submission" date="2019-08" db="EMBL/GenBank/DDBJ databases">
        <authorList>
            <person name="Kucharzyk K."/>
            <person name="Murdoch R.W."/>
            <person name="Higgins S."/>
            <person name="Loffler F."/>
        </authorList>
    </citation>
    <scope>NUCLEOTIDE SEQUENCE</scope>
</reference>
<evidence type="ECO:0000256" key="3">
    <source>
        <dbReference type="ARBA" id="ARBA00023004"/>
    </source>
</evidence>
<feature type="domain" description="Cytochrome c" evidence="6">
    <location>
        <begin position="70"/>
        <end position="173"/>
    </location>
</feature>
<accession>A0A644Z0E2</accession>
<dbReference type="PIRSF" id="PIRSF000018">
    <property type="entry name" value="Mb_ADH_cyt_c"/>
    <property type="match status" value="1"/>
</dbReference>
<dbReference type="InterPro" id="IPR009056">
    <property type="entry name" value="Cyt_c-like_dom"/>
</dbReference>
<keyword evidence="5" id="KW-1133">Transmembrane helix</keyword>
<gene>
    <name evidence="7" type="primary">fdhC_1</name>
    <name evidence="7" type="ORF">SDC9_80878</name>
</gene>
<evidence type="ECO:0000256" key="1">
    <source>
        <dbReference type="ARBA" id="ARBA00022617"/>
    </source>
</evidence>
<feature type="domain" description="Cytochrome c" evidence="6">
    <location>
        <begin position="216"/>
        <end position="323"/>
    </location>
</feature>
<keyword evidence="1" id="KW-0349">Heme</keyword>
<feature type="transmembrane region" description="Helical" evidence="5">
    <location>
        <begin position="34"/>
        <end position="52"/>
    </location>
</feature>
<evidence type="ECO:0000259" key="6">
    <source>
        <dbReference type="PROSITE" id="PS51007"/>
    </source>
</evidence>
<protein>
    <submittedName>
        <fullName evidence="7">Fructose dehydrogenase cytochrome subunit</fullName>
    </submittedName>
</protein>
<dbReference type="PANTHER" id="PTHR35008:SF4">
    <property type="entry name" value="BLL4482 PROTEIN"/>
    <property type="match status" value="1"/>
</dbReference>
<dbReference type="Gene3D" id="1.10.760.10">
    <property type="entry name" value="Cytochrome c-like domain"/>
    <property type="match status" value="2"/>
</dbReference>
<keyword evidence="5" id="KW-0812">Transmembrane</keyword>
<dbReference type="InterPro" id="IPR051459">
    <property type="entry name" value="Cytochrome_c-type_DH"/>
</dbReference>
<evidence type="ECO:0000256" key="5">
    <source>
        <dbReference type="SAM" id="Phobius"/>
    </source>
</evidence>
<evidence type="ECO:0000256" key="4">
    <source>
        <dbReference type="SAM" id="MobiDB-lite"/>
    </source>
</evidence>
<keyword evidence="3" id="KW-0408">Iron</keyword>